<sequence length="37" mass="4204">MKVKINPKLLNIKLESVNNINVIDSGSIIDLMKHSFH</sequence>
<evidence type="ECO:0000313" key="1">
    <source>
        <dbReference type="EMBL" id="AGF55323.1"/>
    </source>
</evidence>
<keyword evidence="2" id="KW-1185">Reference proteome</keyword>
<name>M1MG57_9CLOT</name>
<dbReference type="Proteomes" id="UP000011728">
    <property type="component" value="Chromosome"/>
</dbReference>
<protein>
    <submittedName>
        <fullName evidence="1">Uncharacterized protein</fullName>
    </submittedName>
</protein>
<evidence type="ECO:0000313" key="2">
    <source>
        <dbReference type="Proteomes" id="UP000011728"/>
    </source>
</evidence>
<dbReference type="STRING" id="36745.CLSAP_15160"/>
<dbReference type="PATRIC" id="fig|931276.5.peg.1517"/>
<accession>M1MG57</accession>
<dbReference type="AlphaFoldDB" id="M1MG57"/>
<proteinExistence type="predicted"/>
<reference evidence="1 2" key="1">
    <citation type="submission" date="2013-02" db="EMBL/GenBank/DDBJ databases">
        <title>Genome sequence of Clostridium saccharoperbutylacetonicum N1-4(HMT).</title>
        <authorList>
            <person name="Poehlein A."/>
            <person name="Daniel R."/>
        </authorList>
    </citation>
    <scope>NUCLEOTIDE SEQUENCE [LARGE SCALE GENOMIC DNA]</scope>
    <source>
        <strain evidence="2">N1-4(HMT)</strain>
    </source>
</reference>
<organism evidence="1 2">
    <name type="scientific">Clostridium saccharoperbutylacetonicum N1-4(HMT)</name>
    <dbReference type="NCBI Taxonomy" id="931276"/>
    <lineage>
        <taxon>Bacteria</taxon>
        <taxon>Bacillati</taxon>
        <taxon>Bacillota</taxon>
        <taxon>Clostridia</taxon>
        <taxon>Eubacteriales</taxon>
        <taxon>Clostridiaceae</taxon>
        <taxon>Clostridium</taxon>
    </lineage>
</organism>
<dbReference type="HOGENOM" id="CLU_3342322_0_0_9"/>
<dbReference type="KEGG" id="csr:Cspa_c15530"/>
<gene>
    <name evidence="1" type="ORF">Cspa_c15530</name>
</gene>
<dbReference type="EMBL" id="CP004121">
    <property type="protein sequence ID" value="AGF55323.1"/>
    <property type="molecule type" value="Genomic_DNA"/>
</dbReference>